<dbReference type="EMBL" id="HE796952">
    <property type="protein sequence ID" value="CCL99821.1"/>
    <property type="molecule type" value="Genomic_DNA"/>
</dbReference>
<proteinExistence type="inferred from homology"/>
<evidence type="ECO:0000313" key="5">
    <source>
        <dbReference type="Proteomes" id="UP000006352"/>
    </source>
</evidence>
<gene>
    <name evidence="4" type="ORF">FIBRA_01845</name>
</gene>
<dbReference type="GO" id="GO:0008233">
    <property type="term" value="F:peptidase activity"/>
    <property type="evidence" value="ECO:0007669"/>
    <property type="project" value="InterPro"/>
</dbReference>
<name>J4I8Q5_9APHY</name>
<comment type="similarity">
    <text evidence="1">Belongs to the peptidase S33 family.</text>
</comment>
<dbReference type="InterPro" id="IPR050266">
    <property type="entry name" value="AB_hydrolase_sf"/>
</dbReference>
<sequence>MATTRTTDGMIPFTVGDETFHTWYKVFGDLKNSTRTPLVVLHGGPGLTHDYLIPLSDLTRIASIPIVLYDQIGNGRSTHLRSKSKSFWTIDLFISELENLVSGLGIAERFDILGHSWGGSLAAEFAIRRQHPGLRMLVLSNALASRSLRIKAERQLHALLPREHRDAIAAGPEADKEKYEAALEYYGSLHLCTVQPMPTELVYSLAQIKPETGDPTVVTNVFGGEYNDEWTVIDRLDRILVPTFVVNGRADPMQDSVCKPLFDGIRKAKWLTFEGSSHSPFWEERERYMEIIIDFLSL</sequence>
<keyword evidence="2" id="KW-0378">Hydrolase</keyword>
<dbReference type="Proteomes" id="UP000006352">
    <property type="component" value="Unassembled WGS sequence"/>
</dbReference>
<dbReference type="InterPro" id="IPR029058">
    <property type="entry name" value="AB_hydrolase_fold"/>
</dbReference>
<dbReference type="SUPFAM" id="SSF53474">
    <property type="entry name" value="alpha/beta-Hydrolases"/>
    <property type="match status" value="1"/>
</dbReference>
<keyword evidence="5" id="KW-1185">Reference proteome</keyword>
<accession>J4I8Q5</accession>
<dbReference type="GO" id="GO:0016020">
    <property type="term" value="C:membrane"/>
    <property type="evidence" value="ECO:0007669"/>
    <property type="project" value="TreeGrafter"/>
</dbReference>
<dbReference type="InterPro" id="IPR000073">
    <property type="entry name" value="AB_hydrolase_1"/>
</dbReference>
<dbReference type="InterPro" id="IPR002410">
    <property type="entry name" value="Peptidase_S33"/>
</dbReference>
<reference evidence="4 5" key="1">
    <citation type="journal article" date="2012" name="Appl. Environ. Microbiol.">
        <title>Short-read sequencing for genomic analysis of the brown rot fungus Fibroporia radiculosa.</title>
        <authorList>
            <person name="Tang J.D."/>
            <person name="Perkins A.D."/>
            <person name="Sonstegard T.S."/>
            <person name="Schroeder S.G."/>
            <person name="Burgess S.C."/>
            <person name="Diehl S.V."/>
        </authorList>
    </citation>
    <scope>NUCLEOTIDE SEQUENCE [LARGE SCALE GENOMIC DNA]</scope>
    <source>
        <strain evidence="4 5">TFFH 294</strain>
    </source>
</reference>
<dbReference type="Gene3D" id="3.40.50.1820">
    <property type="entry name" value="alpha/beta hydrolase"/>
    <property type="match status" value="1"/>
</dbReference>
<dbReference type="Pfam" id="PF00561">
    <property type="entry name" value="Abhydrolase_1"/>
    <property type="match status" value="1"/>
</dbReference>
<dbReference type="HOGENOM" id="CLU_020336_15_1_1"/>
<dbReference type="NCBIfam" id="TIGR01250">
    <property type="entry name" value="pro_imino_pep_2"/>
    <property type="match status" value="1"/>
</dbReference>
<dbReference type="PRINTS" id="PR00793">
    <property type="entry name" value="PROAMNOPTASE"/>
</dbReference>
<evidence type="ECO:0000313" key="4">
    <source>
        <dbReference type="EMBL" id="CCL99821.1"/>
    </source>
</evidence>
<dbReference type="InParanoid" id="J4I8Q5"/>
<evidence type="ECO:0000259" key="3">
    <source>
        <dbReference type="Pfam" id="PF00561"/>
    </source>
</evidence>
<dbReference type="GeneID" id="24094732"/>
<dbReference type="AlphaFoldDB" id="J4I8Q5"/>
<dbReference type="InterPro" id="IPR005945">
    <property type="entry name" value="Pro_imino_pep"/>
</dbReference>
<feature type="domain" description="AB hydrolase-1" evidence="3">
    <location>
        <begin position="37"/>
        <end position="284"/>
    </location>
</feature>
<dbReference type="RefSeq" id="XP_012179104.1">
    <property type="nucleotide sequence ID" value="XM_012323714.1"/>
</dbReference>
<evidence type="ECO:0000256" key="2">
    <source>
        <dbReference type="ARBA" id="ARBA00022801"/>
    </source>
</evidence>
<dbReference type="PANTHER" id="PTHR43798">
    <property type="entry name" value="MONOACYLGLYCEROL LIPASE"/>
    <property type="match status" value="1"/>
</dbReference>
<dbReference type="GO" id="GO:0006508">
    <property type="term" value="P:proteolysis"/>
    <property type="evidence" value="ECO:0007669"/>
    <property type="project" value="InterPro"/>
</dbReference>
<dbReference type="PANTHER" id="PTHR43798:SF33">
    <property type="entry name" value="HYDROLASE, PUTATIVE (AFU_ORTHOLOGUE AFUA_2G14860)-RELATED"/>
    <property type="match status" value="1"/>
</dbReference>
<dbReference type="OrthoDB" id="190201at2759"/>
<dbReference type="STRING" id="599839.J4I8Q5"/>
<organism evidence="4 5">
    <name type="scientific">Fibroporia radiculosa</name>
    <dbReference type="NCBI Taxonomy" id="599839"/>
    <lineage>
        <taxon>Eukaryota</taxon>
        <taxon>Fungi</taxon>
        <taxon>Dikarya</taxon>
        <taxon>Basidiomycota</taxon>
        <taxon>Agaricomycotina</taxon>
        <taxon>Agaricomycetes</taxon>
        <taxon>Polyporales</taxon>
        <taxon>Fibroporiaceae</taxon>
        <taxon>Fibroporia</taxon>
    </lineage>
</organism>
<protein>
    <recommendedName>
        <fullName evidence="3">AB hydrolase-1 domain-containing protein</fullName>
    </recommendedName>
</protein>
<dbReference type="PIRSF" id="PIRSF005539">
    <property type="entry name" value="Pept_S33_TRI_F1"/>
    <property type="match status" value="1"/>
</dbReference>
<evidence type="ECO:0000256" key="1">
    <source>
        <dbReference type="ARBA" id="ARBA00010088"/>
    </source>
</evidence>